<dbReference type="GO" id="GO:0003723">
    <property type="term" value="F:RNA binding"/>
    <property type="evidence" value="ECO:0007669"/>
    <property type="project" value="TreeGrafter"/>
</dbReference>
<dbReference type="PANTHER" id="PTHR15092:SF22">
    <property type="entry name" value="POLY(A)-SPECIFIC RIBONUCLEASE PNLDC1"/>
    <property type="match status" value="1"/>
</dbReference>
<evidence type="ECO:0000313" key="2">
    <source>
        <dbReference type="Ensembl" id="ENSCSRP00000027374.1"/>
    </source>
</evidence>
<dbReference type="Pfam" id="PF04857">
    <property type="entry name" value="CAF1"/>
    <property type="match status" value="1"/>
</dbReference>
<reference evidence="2" key="1">
    <citation type="submission" date="2025-08" db="UniProtKB">
        <authorList>
            <consortium name="Ensembl"/>
        </authorList>
    </citation>
    <scope>IDENTIFICATION</scope>
</reference>
<dbReference type="GO" id="GO:1990432">
    <property type="term" value="P:siRNA 3'-end processing"/>
    <property type="evidence" value="ECO:0007669"/>
    <property type="project" value="TreeGrafter"/>
</dbReference>
<keyword evidence="3" id="KW-1185">Reference proteome</keyword>
<name>A0A8C3TC58_CHESE</name>
<reference evidence="2" key="2">
    <citation type="submission" date="2025-09" db="UniProtKB">
        <authorList>
            <consortium name="Ensembl"/>
        </authorList>
    </citation>
    <scope>IDENTIFICATION</scope>
</reference>
<dbReference type="GO" id="GO:0000289">
    <property type="term" value="P:nuclear-transcribed mRNA poly(A) tail shortening"/>
    <property type="evidence" value="ECO:0007669"/>
    <property type="project" value="TreeGrafter"/>
</dbReference>
<dbReference type="InterPro" id="IPR051181">
    <property type="entry name" value="CAF1_poly(A)_ribonucleases"/>
</dbReference>
<accession>A0A8C3TC58</accession>
<dbReference type="PANTHER" id="PTHR15092">
    <property type="entry name" value="POLY A -SPECIFIC RIBONUCLEASE/TARGET OF EGR1, MEMBER 1"/>
    <property type="match status" value="1"/>
</dbReference>
<evidence type="ECO:0000256" key="1">
    <source>
        <dbReference type="ARBA" id="ARBA00008372"/>
    </source>
</evidence>
<dbReference type="Gene3D" id="3.30.420.10">
    <property type="entry name" value="Ribonuclease H-like superfamily/Ribonuclease H"/>
    <property type="match status" value="1"/>
</dbReference>
<dbReference type="GO" id="GO:1990431">
    <property type="term" value="P:priRNA 3'-end processing"/>
    <property type="evidence" value="ECO:0007669"/>
    <property type="project" value="TreeGrafter"/>
</dbReference>
<dbReference type="SUPFAM" id="SSF53098">
    <property type="entry name" value="Ribonuclease H-like"/>
    <property type="match status" value="1"/>
</dbReference>
<proteinExistence type="inferred from homology"/>
<dbReference type="GO" id="GO:0000175">
    <property type="term" value="F:3'-5'-RNA exonuclease activity"/>
    <property type="evidence" value="ECO:0007669"/>
    <property type="project" value="TreeGrafter"/>
</dbReference>
<evidence type="ECO:0000313" key="3">
    <source>
        <dbReference type="Proteomes" id="UP000694403"/>
    </source>
</evidence>
<protein>
    <submittedName>
        <fullName evidence="2">Uncharacterized protein</fullName>
    </submittedName>
</protein>
<dbReference type="GO" id="GO:0005634">
    <property type="term" value="C:nucleus"/>
    <property type="evidence" value="ECO:0007669"/>
    <property type="project" value="TreeGrafter"/>
</dbReference>
<dbReference type="Ensembl" id="ENSCSRT00000028500.1">
    <property type="protein sequence ID" value="ENSCSRP00000027374.1"/>
    <property type="gene ID" value="ENSCSRG00000020279.1"/>
</dbReference>
<dbReference type="AlphaFoldDB" id="A0A8C3TC58"/>
<dbReference type="InterPro" id="IPR006941">
    <property type="entry name" value="RNase_CAF1"/>
</dbReference>
<dbReference type="Proteomes" id="UP000694403">
    <property type="component" value="Unplaced"/>
</dbReference>
<organism evidence="2 3">
    <name type="scientific">Chelydra serpentina</name>
    <name type="common">Snapping turtle</name>
    <name type="synonym">Testudo serpentina</name>
    <dbReference type="NCBI Taxonomy" id="8475"/>
    <lineage>
        <taxon>Eukaryota</taxon>
        <taxon>Metazoa</taxon>
        <taxon>Chordata</taxon>
        <taxon>Craniata</taxon>
        <taxon>Vertebrata</taxon>
        <taxon>Euteleostomi</taxon>
        <taxon>Archelosauria</taxon>
        <taxon>Testudinata</taxon>
        <taxon>Testudines</taxon>
        <taxon>Cryptodira</taxon>
        <taxon>Durocryptodira</taxon>
        <taxon>Americhelydia</taxon>
        <taxon>Chelydroidea</taxon>
        <taxon>Chelydridae</taxon>
        <taxon>Chelydra</taxon>
    </lineage>
</organism>
<comment type="similarity">
    <text evidence="1">Belongs to the CAF1 family.</text>
</comment>
<dbReference type="GO" id="GO:0005783">
    <property type="term" value="C:endoplasmic reticulum"/>
    <property type="evidence" value="ECO:0007669"/>
    <property type="project" value="TreeGrafter"/>
</dbReference>
<dbReference type="InterPro" id="IPR036397">
    <property type="entry name" value="RNaseH_sf"/>
</dbReference>
<dbReference type="InterPro" id="IPR012337">
    <property type="entry name" value="RNaseH-like_sf"/>
</dbReference>
<sequence>IFSSVFRLLCAIVPRDPVLDIFIFCYRYVAHSFNFFLFPTTFGVMDSEFSFQASSIQFLTHYGFDYNKFLKDGIPYMNQVQEKKLQQGLLAGNWKVRSTLDKDKVKKVIDEVTRWVTSAEEGGSMVLHDISGTADSETGNSRCLDRAFWRPEGKLEMKYVCACPSCGDSEILLVL</sequence>